<dbReference type="AlphaFoldDB" id="A0A8S4BGA8"/>
<comment type="caution">
    <text evidence="3">The sequence shown here is derived from an EMBL/GenBank/DDBJ whole genome shotgun (WGS) entry which is preliminary data.</text>
</comment>
<dbReference type="GO" id="GO:0007399">
    <property type="term" value="P:nervous system development"/>
    <property type="evidence" value="ECO:0007669"/>
    <property type="project" value="UniProtKB-ARBA"/>
</dbReference>
<dbReference type="InterPro" id="IPR014756">
    <property type="entry name" value="Ig_E-set"/>
</dbReference>
<evidence type="ECO:0000259" key="2">
    <source>
        <dbReference type="Pfam" id="PF00868"/>
    </source>
</evidence>
<sequence length="93" mass="10356">MAAGVDLHSAANNREHRTHEISVQELVVRRGQPFRLTLTLSEPFDPDLHPLTITAATEMAFNKIKTPGPDVDELTFNGSHTLFACSWGWVDDI</sequence>
<protein>
    <submittedName>
        <fullName evidence="3">(Atlantic silverside) hypothetical protein</fullName>
    </submittedName>
</protein>
<evidence type="ECO:0000256" key="1">
    <source>
        <dbReference type="ARBA" id="ARBA00005968"/>
    </source>
</evidence>
<dbReference type="InterPro" id="IPR013783">
    <property type="entry name" value="Ig-like_fold"/>
</dbReference>
<dbReference type="Pfam" id="PF00868">
    <property type="entry name" value="Transglut_N"/>
    <property type="match status" value="1"/>
</dbReference>
<feature type="domain" description="Transglutaminase N-terminal" evidence="2">
    <location>
        <begin position="5"/>
        <end position="59"/>
    </location>
</feature>
<evidence type="ECO:0000313" key="3">
    <source>
        <dbReference type="EMBL" id="CAG5977479.1"/>
    </source>
</evidence>
<reference evidence="3" key="1">
    <citation type="submission" date="2021-05" db="EMBL/GenBank/DDBJ databases">
        <authorList>
            <person name="Tigano A."/>
        </authorList>
    </citation>
    <scope>NUCLEOTIDE SEQUENCE</scope>
</reference>
<dbReference type="InterPro" id="IPR001102">
    <property type="entry name" value="Transglutaminase_N"/>
</dbReference>
<accession>A0A8S4BGA8</accession>
<dbReference type="EMBL" id="CAJRST010033334">
    <property type="protein sequence ID" value="CAG5977479.1"/>
    <property type="molecule type" value="Genomic_DNA"/>
</dbReference>
<comment type="similarity">
    <text evidence="1">Belongs to the transglutaminase superfamily. Transglutaminase family.</text>
</comment>
<dbReference type="OrthoDB" id="8937866at2759"/>
<name>A0A8S4BGA8_9TELE</name>
<gene>
    <name evidence="3" type="ORF">MMEN_LOCUS15884</name>
</gene>
<evidence type="ECO:0000313" key="4">
    <source>
        <dbReference type="Proteomes" id="UP000677803"/>
    </source>
</evidence>
<keyword evidence="4" id="KW-1185">Reference proteome</keyword>
<organism evidence="3 4">
    <name type="scientific">Menidia menidia</name>
    <name type="common">Atlantic silverside</name>
    <dbReference type="NCBI Taxonomy" id="238744"/>
    <lineage>
        <taxon>Eukaryota</taxon>
        <taxon>Metazoa</taxon>
        <taxon>Chordata</taxon>
        <taxon>Craniata</taxon>
        <taxon>Vertebrata</taxon>
        <taxon>Euteleostomi</taxon>
        <taxon>Actinopterygii</taxon>
        <taxon>Neopterygii</taxon>
        <taxon>Teleostei</taxon>
        <taxon>Neoteleostei</taxon>
        <taxon>Acanthomorphata</taxon>
        <taxon>Ovalentaria</taxon>
        <taxon>Atherinomorphae</taxon>
        <taxon>Atheriniformes</taxon>
        <taxon>Atherinopsidae</taxon>
        <taxon>Menidiinae</taxon>
        <taxon>Menidia</taxon>
    </lineage>
</organism>
<dbReference type="Proteomes" id="UP000677803">
    <property type="component" value="Unassembled WGS sequence"/>
</dbReference>
<dbReference type="Gene3D" id="2.60.40.10">
    <property type="entry name" value="Immunoglobulins"/>
    <property type="match status" value="1"/>
</dbReference>
<dbReference type="SUPFAM" id="SSF81296">
    <property type="entry name" value="E set domains"/>
    <property type="match status" value="1"/>
</dbReference>
<proteinExistence type="inferred from homology"/>